<dbReference type="EMBL" id="JACHLK010000019">
    <property type="protein sequence ID" value="MBB6563393.1"/>
    <property type="molecule type" value="Genomic_DNA"/>
</dbReference>
<keyword evidence="13" id="KW-0902">Two-component regulatory system</keyword>
<dbReference type="PROSITE" id="PS50109">
    <property type="entry name" value="HIS_KIN"/>
    <property type="match status" value="1"/>
</dbReference>
<dbReference type="RefSeq" id="WP_184864373.1">
    <property type="nucleotide sequence ID" value="NZ_JACHLK010000019.1"/>
</dbReference>
<sequence>MKPTRSLLSSGIALLACVFAGALTYRWSLDAQLAAQQRAASQRLAFAAQSLESLLQRNEALPALLALNSRTNLALQQPTPQNLQAANAYLASAVALAGVDTAYVMDTEGLTLAASNWNLPSSFVGQNYRFRPYFEAAMQGQIGRFFGVGVTTGRAGYFMASALPPEAPAPGVVAVKISLDAFEAALAEGGDTVLLADGEGVVFVSTEPAWRYRTLAPIPTPVRTRLQGVQQYGNYPLTPLQGHGPRPVDGDTLRLQQAGQQRDFSVAARTVGPLGWQMLLLADQRPARQEALVAGLAGGLCAALVLGLALLRRIDRLGRAERAASAERLREAHGMLEAQIAQRTREITAANTALEERVQALQQAEQIVRGTRDTAVQAGKLAVLGQMAAGMSHELNQPLAALQTLSDNAMALHQRQRGEDVAENLRLISQLAERMGRIVRQLKSFARKEPPALHPCSVREALDHALLLLAPRCQAVDARIAVAAFDERLCVLADATRLEQVLVNLLRNGLDAVQHQAVREVRFAAEVQAGGQVLLRVADTGRGMDPEVQTHLFEPFYTTKAGEGLGLGLAISRIIVEGMGGTLVAANLPQGGAEFTVGLPGAPSPTATSANQDTA</sequence>
<keyword evidence="10 17" id="KW-0418">Kinase</keyword>
<keyword evidence="6" id="KW-0597">Phosphoprotein</keyword>
<dbReference type="GO" id="GO:0005886">
    <property type="term" value="C:plasma membrane"/>
    <property type="evidence" value="ECO:0007669"/>
    <property type="project" value="UniProtKB-SubCell"/>
</dbReference>
<dbReference type="InterPro" id="IPR017055">
    <property type="entry name" value="Sig_transdc_His_kinase_DctB"/>
</dbReference>
<comment type="subcellular location">
    <subcellularLocation>
        <location evidence="2">Cell inner membrane</location>
        <topology evidence="2">Multi-pass membrane protein</topology>
    </subcellularLocation>
</comment>
<dbReference type="EC" id="2.7.13.3" evidence="3"/>
<dbReference type="Gene3D" id="1.10.287.130">
    <property type="match status" value="1"/>
</dbReference>
<dbReference type="Gene3D" id="3.30.450.20">
    <property type="entry name" value="PAS domain"/>
    <property type="match status" value="2"/>
</dbReference>
<keyword evidence="4" id="KW-1003">Cell membrane</keyword>
<dbReference type="Gene3D" id="3.30.565.10">
    <property type="entry name" value="Histidine kinase-like ATPase, C-terminal domain"/>
    <property type="match status" value="1"/>
</dbReference>
<keyword evidence="18" id="KW-1185">Reference proteome</keyword>
<evidence type="ECO:0000256" key="10">
    <source>
        <dbReference type="ARBA" id="ARBA00022777"/>
    </source>
</evidence>
<keyword evidence="5" id="KW-0997">Cell inner membrane</keyword>
<gene>
    <name evidence="17" type="ORF">HNP48_006113</name>
</gene>
<dbReference type="PROSITE" id="PS51257">
    <property type="entry name" value="PROKAR_LIPOPROTEIN"/>
    <property type="match status" value="1"/>
</dbReference>
<comment type="catalytic activity">
    <reaction evidence="1">
        <text>ATP + protein L-histidine = ADP + protein N-phospho-L-histidine.</text>
        <dbReference type="EC" id="2.7.13.3"/>
    </reaction>
</comment>
<evidence type="ECO:0000256" key="13">
    <source>
        <dbReference type="ARBA" id="ARBA00023012"/>
    </source>
</evidence>
<evidence type="ECO:0000256" key="5">
    <source>
        <dbReference type="ARBA" id="ARBA00022519"/>
    </source>
</evidence>
<evidence type="ECO:0000256" key="2">
    <source>
        <dbReference type="ARBA" id="ARBA00004429"/>
    </source>
</evidence>
<dbReference type="InterPro" id="IPR003661">
    <property type="entry name" value="HisK_dim/P_dom"/>
</dbReference>
<evidence type="ECO:0000256" key="9">
    <source>
        <dbReference type="ARBA" id="ARBA00022741"/>
    </source>
</evidence>
<evidence type="ECO:0000256" key="8">
    <source>
        <dbReference type="ARBA" id="ARBA00022692"/>
    </source>
</evidence>
<evidence type="ECO:0000313" key="17">
    <source>
        <dbReference type="EMBL" id="MBB6563393.1"/>
    </source>
</evidence>
<dbReference type="Pfam" id="PF00512">
    <property type="entry name" value="HisKA"/>
    <property type="match status" value="1"/>
</dbReference>
<feature type="domain" description="Histidine kinase" evidence="16">
    <location>
        <begin position="390"/>
        <end position="603"/>
    </location>
</feature>
<dbReference type="SMART" id="SM00387">
    <property type="entry name" value="HATPase_c"/>
    <property type="match status" value="1"/>
</dbReference>
<evidence type="ECO:0000256" key="4">
    <source>
        <dbReference type="ARBA" id="ARBA00022475"/>
    </source>
</evidence>
<keyword evidence="11" id="KW-0067">ATP-binding</keyword>
<dbReference type="SUPFAM" id="SSF55874">
    <property type="entry name" value="ATPase domain of HSP90 chaperone/DNA topoisomerase II/histidine kinase"/>
    <property type="match status" value="1"/>
</dbReference>
<dbReference type="CDD" id="cd00082">
    <property type="entry name" value="HisKA"/>
    <property type="match status" value="1"/>
</dbReference>
<dbReference type="GO" id="GO:0000155">
    <property type="term" value="F:phosphorelay sensor kinase activity"/>
    <property type="evidence" value="ECO:0007669"/>
    <property type="project" value="InterPro"/>
</dbReference>
<evidence type="ECO:0000256" key="12">
    <source>
        <dbReference type="ARBA" id="ARBA00022989"/>
    </source>
</evidence>
<keyword evidence="14" id="KW-0472">Membrane</keyword>
<evidence type="ECO:0000256" key="6">
    <source>
        <dbReference type="ARBA" id="ARBA00022553"/>
    </source>
</evidence>
<dbReference type="FunFam" id="1.10.287.130:FF:000049">
    <property type="entry name" value="C4-dicarboxylate transport sensor protein DctB"/>
    <property type="match status" value="1"/>
</dbReference>
<dbReference type="PIRSF" id="PIRSF036431">
    <property type="entry name" value="STHK_DctB"/>
    <property type="match status" value="1"/>
</dbReference>
<organism evidence="17 18">
    <name type="scientific">Acidovorax soli</name>
    <dbReference type="NCBI Taxonomy" id="592050"/>
    <lineage>
        <taxon>Bacteria</taxon>
        <taxon>Pseudomonadati</taxon>
        <taxon>Pseudomonadota</taxon>
        <taxon>Betaproteobacteria</taxon>
        <taxon>Burkholderiales</taxon>
        <taxon>Comamonadaceae</taxon>
        <taxon>Acidovorax</taxon>
    </lineage>
</organism>
<dbReference type="SUPFAM" id="SSF103190">
    <property type="entry name" value="Sensory domain-like"/>
    <property type="match status" value="1"/>
</dbReference>
<dbReference type="PRINTS" id="PR00344">
    <property type="entry name" value="BCTRLSENSOR"/>
</dbReference>
<dbReference type="PANTHER" id="PTHR43065">
    <property type="entry name" value="SENSOR HISTIDINE KINASE"/>
    <property type="match status" value="1"/>
</dbReference>
<keyword evidence="8" id="KW-0812">Transmembrane</keyword>
<dbReference type="GO" id="GO:0005524">
    <property type="term" value="F:ATP binding"/>
    <property type="evidence" value="ECO:0007669"/>
    <property type="project" value="UniProtKB-KW"/>
</dbReference>
<dbReference type="InterPro" id="IPR036097">
    <property type="entry name" value="HisK_dim/P_sf"/>
</dbReference>
<dbReference type="SMART" id="SM00388">
    <property type="entry name" value="HisKA"/>
    <property type="match status" value="1"/>
</dbReference>
<comment type="caution">
    <text evidence="17">The sequence shown here is derived from an EMBL/GenBank/DDBJ whole genome shotgun (WGS) entry which is preliminary data.</text>
</comment>
<keyword evidence="7 17" id="KW-0808">Transferase</keyword>
<evidence type="ECO:0000256" key="11">
    <source>
        <dbReference type="ARBA" id="ARBA00022840"/>
    </source>
</evidence>
<dbReference type="PANTHER" id="PTHR43065:SF46">
    <property type="entry name" value="C4-DICARBOXYLATE TRANSPORT SENSOR PROTEIN DCTB"/>
    <property type="match status" value="1"/>
</dbReference>
<name>A0A7X0PK35_9BURK</name>
<evidence type="ECO:0000313" key="18">
    <source>
        <dbReference type="Proteomes" id="UP000575083"/>
    </source>
</evidence>
<dbReference type="InterPro" id="IPR004358">
    <property type="entry name" value="Sig_transdc_His_kin-like_C"/>
</dbReference>
<evidence type="ECO:0000259" key="16">
    <source>
        <dbReference type="PROSITE" id="PS50109"/>
    </source>
</evidence>
<protein>
    <recommendedName>
        <fullName evidence="15">C4-dicarboxylate transport sensor protein DctB</fullName>
        <ecNumber evidence="3">2.7.13.3</ecNumber>
    </recommendedName>
</protein>
<dbReference type="InterPro" id="IPR036890">
    <property type="entry name" value="HATPase_C_sf"/>
</dbReference>
<dbReference type="AlphaFoldDB" id="A0A7X0PK35"/>
<dbReference type="InterPro" id="IPR003594">
    <property type="entry name" value="HATPase_dom"/>
</dbReference>
<evidence type="ECO:0000256" key="14">
    <source>
        <dbReference type="ARBA" id="ARBA00023136"/>
    </source>
</evidence>
<dbReference type="Pfam" id="PF02518">
    <property type="entry name" value="HATPase_c"/>
    <property type="match status" value="1"/>
</dbReference>
<accession>A0A7X0PK35</accession>
<dbReference type="InterPro" id="IPR029151">
    <property type="entry name" value="Sensor-like_sf"/>
</dbReference>
<evidence type="ECO:0000256" key="7">
    <source>
        <dbReference type="ARBA" id="ARBA00022679"/>
    </source>
</evidence>
<dbReference type="InterPro" id="IPR005467">
    <property type="entry name" value="His_kinase_dom"/>
</dbReference>
<dbReference type="SUPFAM" id="SSF47384">
    <property type="entry name" value="Homodimeric domain of signal transducing histidine kinase"/>
    <property type="match status" value="1"/>
</dbReference>
<evidence type="ECO:0000256" key="15">
    <source>
        <dbReference type="ARBA" id="ARBA00073143"/>
    </source>
</evidence>
<keyword evidence="9" id="KW-0547">Nucleotide-binding</keyword>
<keyword evidence="12" id="KW-1133">Transmembrane helix</keyword>
<reference evidence="17 18" key="1">
    <citation type="submission" date="2020-08" db="EMBL/GenBank/DDBJ databases">
        <title>Functional genomics of gut bacteria from endangered species of beetles.</title>
        <authorList>
            <person name="Carlos-Shanley C."/>
        </authorList>
    </citation>
    <scope>NUCLEOTIDE SEQUENCE [LARGE SCALE GENOMIC DNA]</scope>
    <source>
        <strain evidence="17 18">S00198</strain>
    </source>
</reference>
<evidence type="ECO:0000256" key="3">
    <source>
        <dbReference type="ARBA" id="ARBA00012438"/>
    </source>
</evidence>
<evidence type="ECO:0000256" key="1">
    <source>
        <dbReference type="ARBA" id="ARBA00000085"/>
    </source>
</evidence>
<dbReference type="Proteomes" id="UP000575083">
    <property type="component" value="Unassembled WGS sequence"/>
</dbReference>
<proteinExistence type="predicted"/>